<evidence type="ECO:0000259" key="8">
    <source>
        <dbReference type="Pfam" id="PF00365"/>
    </source>
</evidence>
<dbReference type="AlphaFoldDB" id="A0AAW2KIF0"/>
<dbReference type="PRINTS" id="PR00476">
    <property type="entry name" value="PHFRCTKINASE"/>
</dbReference>
<evidence type="ECO:0000256" key="7">
    <source>
        <dbReference type="SAM" id="MobiDB-lite"/>
    </source>
</evidence>
<feature type="compositionally biased region" description="Basic residues" evidence="7">
    <location>
        <begin position="40"/>
        <end position="58"/>
    </location>
</feature>
<dbReference type="GO" id="GO:0046872">
    <property type="term" value="F:metal ion binding"/>
    <property type="evidence" value="ECO:0007669"/>
    <property type="project" value="UniProtKB-KW"/>
</dbReference>
<feature type="region of interest" description="Disordered" evidence="7">
    <location>
        <begin position="37"/>
        <end position="91"/>
    </location>
</feature>
<dbReference type="PANTHER" id="PTHR45770">
    <property type="entry name" value="ATP-DEPENDENT 6-PHOSPHOFRUCTOKINASE 1"/>
    <property type="match status" value="1"/>
</dbReference>
<dbReference type="InterPro" id="IPR022953">
    <property type="entry name" value="ATP_PFK"/>
</dbReference>
<keyword evidence="4" id="KW-0479">Metal-binding</keyword>
<dbReference type="InterPro" id="IPR035966">
    <property type="entry name" value="PKF_sf"/>
</dbReference>
<name>A0AAW2KIF0_SESRA</name>
<dbReference type="SUPFAM" id="SSF53784">
    <property type="entry name" value="Phosphofructokinase"/>
    <property type="match status" value="1"/>
</dbReference>
<feature type="compositionally biased region" description="Low complexity" evidence="7">
    <location>
        <begin position="111"/>
        <end position="125"/>
    </location>
</feature>
<dbReference type="EMBL" id="JACGWJ010000028">
    <property type="protein sequence ID" value="KAL0306039.1"/>
    <property type="molecule type" value="Genomic_DNA"/>
</dbReference>
<reference evidence="9" key="2">
    <citation type="journal article" date="2024" name="Plant">
        <title>Genomic evolution and insights into agronomic trait innovations of Sesamum species.</title>
        <authorList>
            <person name="Miao H."/>
            <person name="Wang L."/>
            <person name="Qu L."/>
            <person name="Liu H."/>
            <person name="Sun Y."/>
            <person name="Le M."/>
            <person name="Wang Q."/>
            <person name="Wei S."/>
            <person name="Zheng Y."/>
            <person name="Lin W."/>
            <person name="Duan Y."/>
            <person name="Cao H."/>
            <person name="Xiong S."/>
            <person name="Wang X."/>
            <person name="Wei L."/>
            <person name="Li C."/>
            <person name="Ma Q."/>
            <person name="Ju M."/>
            <person name="Zhao R."/>
            <person name="Li G."/>
            <person name="Mu C."/>
            <person name="Tian Q."/>
            <person name="Mei H."/>
            <person name="Zhang T."/>
            <person name="Gao T."/>
            <person name="Zhang H."/>
        </authorList>
    </citation>
    <scope>NUCLEOTIDE SEQUENCE</scope>
    <source>
        <strain evidence="9">G02</strain>
    </source>
</reference>
<gene>
    <name evidence="9" type="ORF">Sradi_6021200</name>
</gene>
<evidence type="ECO:0000256" key="4">
    <source>
        <dbReference type="ARBA" id="ARBA00022723"/>
    </source>
</evidence>
<evidence type="ECO:0000256" key="2">
    <source>
        <dbReference type="ARBA" id="ARBA00022533"/>
    </source>
</evidence>
<accession>A0AAW2KIF0</accession>
<keyword evidence="2" id="KW-0021">Allosteric enzyme</keyword>
<reference evidence="9" key="1">
    <citation type="submission" date="2020-06" db="EMBL/GenBank/DDBJ databases">
        <authorList>
            <person name="Li T."/>
            <person name="Hu X."/>
            <person name="Zhang T."/>
            <person name="Song X."/>
            <person name="Zhang H."/>
            <person name="Dai N."/>
            <person name="Sheng W."/>
            <person name="Hou X."/>
            <person name="Wei L."/>
        </authorList>
    </citation>
    <scope>NUCLEOTIDE SEQUENCE</scope>
    <source>
        <strain evidence="9">G02</strain>
        <tissue evidence="9">Leaf</tissue>
    </source>
</reference>
<evidence type="ECO:0000313" key="9">
    <source>
        <dbReference type="EMBL" id="KAL0306039.1"/>
    </source>
</evidence>
<keyword evidence="6" id="KW-0460">Magnesium</keyword>
<evidence type="ECO:0000256" key="5">
    <source>
        <dbReference type="ARBA" id="ARBA00022777"/>
    </source>
</evidence>
<feature type="domain" description="Phosphofructokinase" evidence="8">
    <location>
        <begin position="173"/>
        <end position="274"/>
    </location>
</feature>
<evidence type="ECO:0000256" key="3">
    <source>
        <dbReference type="ARBA" id="ARBA00022679"/>
    </source>
</evidence>
<keyword evidence="3" id="KW-0808">Transferase</keyword>
<comment type="cofactor">
    <cofactor evidence="1">
        <name>Mg(2+)</name>
        <dbReference type="ChEBI" id="CHEBI:18420"/>
    </cofactor>
</comment>
<keyword evidence="5" id="KW-0418">Kinase</keyword>
<dbReference type="InterPro" id="IPR000023">
    <property type="entry name" value="Phosphofructokinase_dom"/>
</dbReference>
<protein>
    <submittedName>
        <fullName evidence="9">ATP-dependent 6-phosphofructokinase</fullName>
    </submittedName>
</protein>
<sequence>MSRHVTPTRRARSLPRIKTSAYIAPANAVFFTVNENHGTLTKRRSRRRRRPPCPRSGRRAPPNSEHQVAAPTTPHRLPPRPPNPNESVDKEPFFHPITEFYITPFTMHSFSATSSTTSPRASLLRDPTWPTTEPGQEADILRAGSRAGVHCHLRRAVPRDEHGDQGAGGGAVGVIRNGGTVLETSRGGFDLDKIVNAIENRGFNQVYIIGGDGTMRGMVEIFNEIKRRKLNIAVAGIPKTVDNDVGIIDKSFGFQTAVEMAQQAINAAHTEAESA</sequence>
<organism evidence="9">
    <name type="scientific">Sesamum radiatum</name>
    <name type="common">Black benniseed</name>
    <dbReference type="NCBI Taxonomy" id="300843"/>
    <lineage>
        <taxon>Eukaryota</taxon>
        <taxon>Viridiplantae</taxon>
        <taxon>Streptophyta</taxon>
        <taxon>Embryophyta</taxon>
        <taxon>Tracheophyta</taxon>
        <taxon>Spermatophyta</taxon>
        <taxon>Magnoliopsida</taxon>
        <taxon>eudicotyledons</taxon>
        <taxon>Gunneridae</taxon>
        <taxon>Pentapetalae</taxon>
        <taxon>asterids</taxon>
        <taxon>lamiids</taxon>
        <taxon>Lamiales</taxon>
        <taxon>Pedaliaceae</taxon>
        <taxon>Sesamum</taxon>
    </lineage>
</organism>
<dbReference type="GO" id="GO:0003872">
    <property type="term" value="F:6-phosphofructokinase activity"/>
    <property type="evidence" value="ECO:0007669"/>
    <property type="project" value="InterPro"/>
</dbReference>
<dbReference type="GO" id="GO:0006002">
    <property type="term" value="P:fructose 6-phosphate metabolic process"/>
    <property type="evidence" value="ECO:0007669"/>
    <property type="project" value="InterPro"/>
</dbReference>
<feature type="region of interest" description="Disordered" evidence="7">
    <location>
        <begin position="111"/>
        <end position="140"/>
    </location>
</feature>
<dbReference type="InterPro" id="IPR050929">
    <property type="entry name" value="PFKA"/>
</dbReference>
<proteinExistence type="predicted"/>
<dbReference type="Pfam" id="PF00365">
    <property type="entry name" value="PFK"/>
    <property type="match status" value="1"/>
</dbReference>
<evidence type="ECO:0000256" key="6">
    <source>
        <dbReference type="ARBA" id="ARBA00022842"/>
    </source>
</evidence>
<comment type="caution">
    <text evidence="9">The sequence shown here is derived from an EMBL/GenBank/DDBJ whole genome shotgun (WGS) entry which is preliminary data.</text>
</comment>
<evidence type="ECO:0000256" key="1">
    <source>
        <dbReference type="ARBA" id="ARBA00001946"/>
    </source>
</evidence>
<dbReference type="Gene3D" id="3.40.50.450">
    <property type="match status" value="1"/>
</dbReference>